<comment type="caution">
    <text evidence="3">The sequence shown here is derived from an EMBL/GenBank/DDBJ whole genome shotgun (WGS) entry which is preliminary data.</text>
</comment>
<gene>
    <name evidence="3" type="ORF">HNQ72_001985</name>
</gene>
<name>A0A7W9Y545_9HYPH</name>
<feature type="transmembrane region" description="Helical" evidence="1">
    <location>
        <begin position="92"/>
        <end position="110"/>
    </location>
</feature>
<feature type="transmembrane region" description="Helical" evidence="1">
    <location>
        <begin position="59"/>
        <end position="76"/>
    </location>
</feature>
<feature type="domain" description="Acyltransferase 3" evidence="2">
    <location>
        <begin position="11"/>
        <end position="351"/>
    </location>
</feature>
<dbReference type="Proteomes" id="UP000547879">
    <property type="component" value="Unassembled WGS sequence"/>
</dbReference>
<protein>
    <submittedName>
        <fullName evidence="3">Peptidoglycan/LPS O-acetylase OafA/YrhL</fullName>
    </submittedName>
</protein>
<feature type="transmembrane region" description="Helical" evidence="1">
    <location>
        <begin position="21"/>
        <end position="39"/>
    </location>
</feature>
<proteinExistence type="predicted"/>
<accession>A0A7W9Y545</accession>
<dbReference type="InterPro" id="IPR050623">
    <property type="entry name" value="Glucan_succinyl_AcylTrfase"/>
</dbReference>
<feature type="transmembrane region" description="Helical" evidence="1">
    <location>
        <begin position="238"/>
        <end position="257"/>
    </location>
</feature>
<dbReference type="AlphaFoldDB" id="A0A7W9Y545"/>
<reference evidence="3 4" key="1">
    <citation type="submission" date="2020-08" db="EMBL/GenBank/DDBJ databases">
        <title>Genomic Encyclopedia of Type Strains, Phase IV (KMG-IV): sequencing the most valuable type-strain genomes for metagenomic binning, comparative biology and taxonomic classification.</title>
        <authorList>
            <person name="Goeker M."/>
        </authorList>
    </citation>
    <scope>NUCLEOTIDE SEQUENCE [LARGE SCALE GENOMIC DNA]</scope>
    <source>
        <strain evidence="3 4">DSM 100734</strain>
    </source>
</reference>
<dbReference type="RefSeq" id="WP_183992035.1">
    <property type="nucleotide sequence ID" value="NZ_BMHW01000002.1"/>
</dbReference>
<dbReference type="PANTHER" id="PTHR36927:SF3">
    <property type="entry name" value="GLUCANS BIOSYNTHESIS PROTEIN C"/>
    <property type="match status" value="1"/>
</dbReference>
<organism evidence="3 4">
    <name type="scientific">Rhizobium wenxiniae</name>
    <dbReference type="NCBI Taxonomy" id="1737357"/>
    <lineage>
        <taxon>Bacteria</taxon>
        <taxon>Pseudomonadati</taxon>
        <taxon>Pseudomonadota</taxon>
        <taxon>Alphaproteobacteria</taxon>
        <taxon>Hyphomicrobiales</taxon>
        <taxon>Rhizobiaceae</taxon>
        <taxon>Rhizobium/Agrobacterium group</taxon>
        <taxon>Rhizobium</taxon>
    </lineage>
</organism>
<feature type="transmembrane region" description="Helical" evidence="1">
    <location>
        <begin position="277"/>
        <end position="295"/>
    </location>
</feature>
<keyword evidence="1" id="KW-0812">Transmembrane</keyword>
<feature type="transmembrane region" description="Helical" evidence="1">
    <location>
        <begin position="137"/>
        <end position="155"/>
    </location>
</feature>
<feature type="transmembrane region" description="Helical" evidence="1">
    <location>
        <begin position="176"/>
        <end position="195"/>
    </location>
</feature>
<dbReference type="PANTHER" id="PTHR36927">
    <property type="entry name" value="BLR4337 PROTEIN"/>
    <property type="match status" value="1"/>
</dbReference>
<feature type="transmembrane region" description="Helical" evidence="1">
    <location>
        <begin position="207"/>
        <end position="226"/>
    </location>
</feature>
<keyword evidence="1" id="KW-1133">Transmembrane helix</keyword>
<dbReference type="InterPro" id="IPR002656">
    <property type="entry name" value="Acyl_transf_3_dom"/>
</dbReference>
<feature type="transmembrane region" description="Helical" evidence="1">
    <location>
        <begin position="332"/>
        <end position="352"/>
    </location>
</feature>
<sequence>MTETRPGGRRHDLDALRVMSFGTLIIYHTSLIYGTKPWLLNAAEGSRLIDLISIGSHPWRMSLLFFISGLITTSLLKRKSIAQLRSERTRQLLLPFVLGILFVVPPQMYFSNPDAFSEVSYLEFCTLYLVSGAPLGHMWFLAYLWIYAFLWLLVLPSISRYLPKISTCFASSLQGAYLYLIPILFLAAIRLFLYPIFGETLIIATDIYSHLLYFSMFAAGALLMDEPRFWQEIDRQRWRSLGLSAISLLIITTIVVSVPREQWPDAIVTSMRILRSIFQWSAIIALLAFAARIANKPNRVVTYLNKSVLTYYVVHQTVIVIIGYYVAQAGMLNMHSFLPIAVAVTATCLVIGELQKFTMRYLKAMATKIATSLRIGAKPSSSGATS</sequence>
<dbReference type="Pfam" id="PF01757">
    <property type="entry name" value="Acyl_transf_3"/>
    <property type="match status" value="1"/>
</dbReference>
<feature type="transmembrane region" description="Helical" evidence="1">
    <location>
        <begin position="307"/>
        <end position="326"/>
    </location>
</feature>
<evidence type="ECO:0000313" key="3">
    <source>
        <dbReference type="EMBL" id="MBB6162167.1"/>
    </source>
</evidence>
<dbReference type="GO" id="GO:0016747">
    <property type="term" value="F:acyltransferase activity, transferring groups other than amino-acyl groups"/>
    <property type="evidence" value="ECO:0007669"/>
    <property type="project" value="InterPro"/>
</dbReference>
<keyword evidence="1" id="KW-0472">Membrane</keyword>
<evidence type="ECO:0000256" key="1">
    <source>
        <dbReference type="SAM" id="Phobius"/>
    </source>
</evidence>
<evidence type="ECO:0000313" key="4">
    <source>
        <dbReference type="Proteomes" id="UP000547879"/>
    </source>
</evidence>
<evidence type="ECO:0000259" key="2">
    <source>
        <dbReference type="Pfam" id="PF01757"/>
    </source>
</evidence>
<dbReference type="EMBL" id="JACHEG010000002">
    <property type="protein sequence ID" value="MBB6162167.1"/>
    <property type="molecule type" value="Genomic_DNA"/>
</dbReference>
<keyword evidence="4" id="KW-1185">Reference proteome</keyword>